<dbReference type="EMBL" id="JANAVB010039420">
    <property type="protein sequence ID" value="KAJ6799681.1"/>
    <property type="molecule type" value="Genomic_DNA"/>
</dbReference>
<feature type="region of interest" description="Disordered" evidence="1">
    <location>
        <begin position="1"/>
        <end position="25"/>
    </location>
</feature>
<sequence length="103" mass="10988">MEAWYGDCGRRRSAADVGGDSGGARRSFRGNWWCECGGGQEVVGFLSTTGSARPAADPVEQGPVLYIFFFYSMSGGRERWGGCRARLGRRCGDGGDVGGRVVV</sequence>
<organism evidence="2 3">
    <name type="scientific">Iris pallida</name>
    <name type="common">Sweet iris</name>
    <dbReference type="NCBI Taxonomy" id="29817"/>
    <lineage>
        <taxon>Eukaryota</taxon>
        <taxon>Viridiplantae</taxon>
        <taxon>Streptophyta</taxon>
        <taxon>Embryophyta</taxon>
        <taxon>Tracheophyta</taxon>
        <taxon>Spermatophyta</taxon>
        <taxon>Magnoliopsida</taxon>
        <taxon>Liliopsida</taxon>
        <taxon>Asparagales</taxon>
        <taxon>Iridaceae</taxon>
        <taxon>Iridoideae</taxon>
        <taxon>Irideae</taxon>
        <taxon>Iris</taxon>
    </lineage>
</organism>
<evidence type="ECO:0000256" key="1">
    <source>
        <dbReference type="SAM" id="MobiDB-lite"/>
    </source>
</evidence>
<reference evidence="2" key="2">
    <citation type="submission" date="2023-04" db="EMBL/GenBank/DDBJ databases">
        <authorList>
            <person name="Bruccoleri R.E."/>
            <person name="Oakeley E.J."/>
            <person name="Faust A.-M."/>
            <person name="Dessus-Babus S."/>
            <person name="Altorfer M."/>
            <person name="Burckhardt D."/>
            <person name="Oertli M."/>
            <person name="Naumann U."/>
            <person name="Petersen F."/>
            <person name="Wong J."/>
        </authorList>
    </citation>
    <scope>NUCLEOTIDE SEQUENCE</scope>
    <source>
        <strain evidence="2">GSM-AAB239-AS_SAM_17_03QT</strain>
        <tissue evidence="2">Leaf</tissue>
    </source>
</reference>
<reference evidence="2" key="1">
    <citation type="journal article" date="2023" name="GigaByte">
        <title>Genome assembly of the bearded iris, Iris pallida Lam.</title>
        <authorList>
            <person name="Bruccoleri R.E."/>
            <person name="Oakeley E.J."/>
            <person name="Faust A.M.E."/>
            <person name="Altorfer M."/>
            <person name="Dessus-Babus S."/>
            <person name="Burckhardt D."/>
            <person name="Oertli M."/>
            <person name="Naumann U."/>
            <person name="Petersen F."/>
            <person name="Wong J."/>
        </authorList>
    </citation>
    <scope>NUCLEOTIDE SEQUENCE</scope>
    <source>
        <strain evidence="2">GSM-AAB239-AS_SAM_17_03QT</strain>
    </source>
</reference>
<dbReference type="AlphaFoldDB" id="A0AAX6E6S4"/>
<evidence type="ECO:0000313" key="2">
    <source>
        <dbReference type="EMBL" id="KAJ6799681.1"/>
    </source>
</evidence>
<keyword evidence="3" id="KW-1185">Reference proteome</keyword>
<protein>
    <submittedName>
        <fullName evidence="2">Extensin</fullName>
    </submittedName>
</protein>
<proteinExistence type="predicted"/>
<accession>A0AAX6E6S4</accession>
<evidence type="ECO:0000313" key="3">
    <source>
        <dbReference type="Proteomes" id="UP001140949"/>
    </source>
</evidence>
<dbReference type="Proteomes" id="UP001140949">
    <property type="component" value="Unassembled WGS sequence"/>
</dbReference>
<name>A0AAX6E6S4_IRIPA</name>
<gene>
    <name evidence="2" type="ORF">M6B38_205885</name>
</gene>
<comment type="caution">
    <text evidence="2">The sequence shown here is derived from an EMBL/GenBank/DDBJ whole genome shotgun (WGS) entry which is preliminary data.</text>
</comment>